<dbReference type="GO" id="GO:0010041">
    <property type="term" value="P:response to iron(III) ion"/>
    <property type="evidence" value="ECO:0007669"/>
    <property type="project" value="TreeGrafter"/>
</dbReference>
<name>A0A2M7U5G8_9BACT</name>
<feature type="transmembrane region" description="Helical" evidence="8">
    <location>
        <begin position="9"/>
        <end position="26"/>
    </location>
</feature>
<dbReference type="GO" id="GO:0009103">
    <property type="term" value="P:lipopolysaccharide biosynthetic process"/>
    <property type="evidence" value="ECO:0007669"/>
    <property type="project" value="UniProtKB-ARBA"/>
</dbReference>
<keyword evidence="3" id="KW-0328">Glycosyltransferase</keyword>
<gene>
    <name evidence="10" type="ORF">COY14_00850</name>
</gene>
<feature type="transmembrane region" description="Helical" evidence="8">
    <location>
        <begin position="285"/>
        <end position="303"/>
    </location>
</feature>
<reference evidence="11" key="1">
    <citation type="submission" date="2017-09" db="EMBL/GenBank/DDBJ databases">
        <title>Depth-based differentiation of microbial function through sediment-hosted aquifers and enrichment of novel symbionts in the deep terrestrial subsurface.</title>
        <authorList>
            <person name="Probst A.J."/>
            <person name="Ladd B."/>
            <person name="Jarett J.K."/>
            <person name="Geller-Mcgrath D.E."/>
            <person name="Sieber C.M.K."/>
            <person name="Emerson J.B."/>
            <person name="Anantharaman K."/>
            <person name="Thomas B.C."/>
            <person name="Malmstrom R."/>
            <person name="Stieglmeier M."/>
            <person name="Klingl A."/>
            <person name="Woyke T."/>
            <person name="Ryan C.M."/>
            <person name="Banfield J.F."/>
        </authorList>
    </citation>
    <scope>NUCLEOTIDE SEQUENCE [LARGE SCALE GENOMIC DNA]</scope>
</reference>
<organism evidence="10 11">
    <name type="scientific">Candidatus Roizmanbacteria bacterium CG_4_10_14_0_2_um_filter_36_9</name>
    <dbReference type="NCBI Taxonomy" id="1974823"/>
    <lineage>
        <taxon>Bacteria</taxon>
        <taxon>Candidatus Roizmaniibacteriota</taxon>
    </lineage>
</organism>
<evidence type="ECO:0000256" key="4">
    <source>
        <dbReference type="ARBA" id="ARBA00022679"/>
    </source>
</evidence>
<feature type="domain" description="Glycosyltransferase RgtA/B/C/D-like" evidence="9">
    <location>
        <begin position="64"/>
        <end position="215"/>
    </location>
</feature>
<dbReference type="EMBL" id="PFOD01000022">
    <property type="protein sequence ID" value="PIZ66161.1"/>
    <property type="molecule type" value="Genomic_DNA"/>
</dbReference>
<proteinExistence type="predicted"/>
<feature type="transmembrane region" description="Helical" evidence="8">
    <location>
        <begin position="112"/>
        <end position="130"/>
    </location>
</feature>
<dbReference type="AlphaFoldDB" id="A0A2M7U5G8"/>
<keyword evidence="5 8" id="KW-0812">Transmembrane</keyword>
<evidence type="ECO:0000256" key="7">
    <source>
        <dbReference type="ARBA" id="ARBA00023136"/>
    </source>
</evidence>
<evidence type="ECO:0000256" key="1">
    <source>
        <dbReference type="ARBA" id="ARBA00004651"/>
    </source>
</evidence>
<evidence type="ECO:0000256" key="6">
    <source>
        <dbReference type="ARBA" id="ARBA00022989"/>
    </source>
</evidence>
<comment type="subcellular location">
    <subcellularLocation>
        <location evidence="1">Cell membrane</location>
        <topology evidence="1">Multi-pass membrane protein</topology>
    </subcellularLocation>
</comment>
<evidence type="ECO:0000313" key="11">
    <source>
        <dbReference type="Proteomes" id="UP000230027"/>
    </source>
</evidence>
<keyword evidence="7 8" id="KW-0472">Membrane</keyword>
<dbReference type="Proteomes" id="UP000230027">
    <property type="component" value="Unassembled WGS sequence"/>
</dbReference>
<evidence type="ECO:0000256" key="3">
    <source>
        <dbReference type="ARBA" id="ARBA00022676"/>
    </source>
</evidence>
<dbReference type="PANTHER" id="PTHR33908">
    <property type="entry name" value="MANNOSYLTRANSFERASE YKCB-RELATED"/>
    <property type="match status" value="1"/>
</dbReference>
<evidence type="ECO:0000313" key="10">
    <source>
        <dbReference type="EMBL" id="PIZ66161.1"/>
    </source>
</evidence>
<protein>
    <recommendedName>
        <fullName evidence="9">Glycosyltransferase RgtA/B/C/D-like domain-containing protein</fullName>
    </recommendedName>
</protein>
<evidence type="ECO:0000256" key="5">
    <source>
        <dbReference type="ARBA" id="ARBA00022692"/>
    </source>
</evidence>
<comment type="caution">
    <text evidence="10">The sequence shown here is derived from an EMBL/GenBank/DDBJ whole genome shotgun (WGS) entry which is preliminary data.</text>
</comment>
<evidence type="ECO:0000256" key="8">
    <source>
        <dbReference type="SAM" id="Phobius"/>
    </source>
</evidence>
<feature type="transmembrane region" description="Helical" evidence="8">
    <location>
        <begin position="162"/>
        <end position="186"/>
    </location>
</feature>
<feature type="transmembrane region" description="Helical" evidence="8">
    <location>
        <begin position="309"/>
        <end position="327"/>
    </location>
</feature>
<sequence length="478" mass="55996">MLMSLLKKIYYFMTISTILYICFYQLGLSSFADWDEAWYGEIVKQMLRSKEYVVPYWNGSVFFDKPPLYMWISSIVAQFIGLNEFSIRFTSAVAGAITIILAFHYSLNKWGIIPSFLTFVTLSLNNIFIWRVRSGNLDALSTLFIFLVYFVTISHYKYRHIFLGVLFSAIYLTKASLMGLPFVIFCSYEIIYRSRDIKIYWKRYLQMVLIIVVFVGGWLTLSSLKVGISFVKYYLFASDQGVMKLSLEFFKSNYLWHVYYSLQRRFFFVFCLGIIFLIPKIKLGSNFLLLVNGLALILFLSFTERDNNWYLLPSVPFWSLIIGYGTFRFINLIPKIKYFLIITVLIPTLYVSQKTYRENIIPIIQANSGSQLKEAAIYISKNSDPNDVVVRLDQLYPSTIYYSDRVVYSAYDNKPRTGEWLFWSQDKAYNMINNGNIRWVSGTTEDVENFKTKYEVIGEIIVVNEKESILRTIPNIDR</sequence>
<keyword evidence="2" id="KW-1003">Cell membrane</keyword>
<feature type="transmembrane region" description="Helical" evidence="8">
    <location>
        <begin position="89"/>
        <end position="106"/>
    </location>
</feature>
<evidence type="ECO:0000256" key="2">
    <source>
        <dbReference type="ARBA" id="ARBA00022475"/>
    </source>
</evidence>
<accession>A0A2M7U5G8</accession>
<dbReference type="PANTHER" id="PTHR33908:SF3">
    <property type="entry name" value="UNDECAPRENYL PHOSPHATE-ALPHA-4-AMINO-4-DEOXY-L-ARABINOSE ARABINOSYL TRANSFERASE"/>
    <property type="match status" value="1"/>
</dbReference>
<feature type="transmembrane region" description="Helical" evidence="8">
    <location>
        <begin position="137"/>
        <end position="156"/>
    </location>
</feature>
<dbReference type="InterPro" id="IPR038731">
    <property type="entry name" value="RgtA/B/C-like"/>
</dbReference>
<feature type="transmembrane region" description="Helical" evidence="8">
    <location>
        <begin position="256"/>
        <end position="278"/>
    </location>
</feature>
<dbReference type="InterPro" id="IPR050297">
    <property type="entry name" value="LipidA_mod_glycosyltrf_83"/>
</dbReference>
<dbReference type="GO" id="GO:0016763">
    <property type="term" value="F:pentosyltransferase activity"/>
    <property type="evidence" value="ECO:0007669"/>
    <property type="project" value="TreeGrafter"/>
</dbReference>
<dbReference type="GO" id="GO:0005886">
    <property type="term" value="C:plasma membrane"/>
    <property type="evidence" value="ECO:0007669"/>
    <property type="project" value="UniProtKB-SubCell"/>
</dbReference>
<keyword evidence="4" id="KW-0808">Transferase</keyword>
<feature type="transmembrane region" description="Helical" evidence="8">
    <location>
        <begin position="207"/>
        <end position="236"/>
    </location>
</feature>
<evidence type="ECO:0000259" key="9">
    <source>
        <dbReference type="Pfam" id="PF13231"/>
    </source>
</evidence>
<keyword evidence="6 8" id="KW-1133">Transmembrane helix</keyword>
<dbReference type="Pfam" id="PF13231">
    <property type="entry name" value="PMT_2"/>
    <property type="match status" value="1"/>
</dbReference>